<dbReference type="InterPro" id="IPR059106">
    <property type="entry name" value="WHD_MalT"/>
</dbReference>
<keyword evidence="1" id="KW-0805">Transcription regulation</keyword>
<dbReference type="SUPFAM" id="SSF52540">
    <property type="entry name" value="P-loop containing nucleoside triphosphate hydrolases"/>
    <property type="match status" value="1"/>
</dbReference>
<dbReference type="InterPro" id="IPR000792">
    <property type="entry name" value="Tscrpt_reg_LuxR_C"/>
</dbReference>
<dbReference type="Pfam" id="PF25873">
    <property type="entry name" value="WHD_MalT"/>
    <property type="match status" value="1"/>
</dbReference>
<dbReference type="RefSeq" id="WP_096919894.1">
    <property type="nucleotide sequence ID" value="NZ_CP029487.1"/>
</dbReference>
<dbReference type="InterPro" id="IPR011990">
    <property type="entry name" value="TPR-like_helical_dom_sf"/>
</dbReference>
<accession>A0A4P9C4N9</accession>
<dbReference type="SUPFAM" id="SSF46894">
    <property type="entry name" value="C-terminal effector domain of the bipartite response regulators"/>
    <property type="match status" value="1"/>
</dbReference>
<dbReference type="Gene3D" id="1.25.40.10">
    <property type="entry name" value="Tetratricopeptide repeat domain"/>
    <property type="match status" value="1"/>
</dbReference>
<evidence type="ECO:0000313" key="5">
    <source>
        <dbReference type="EMBL" id="QCT70369.1"/>
    </source>
</evidence>
<dbReference type="Pfam" id="PF17874">
    <property type="entry name" value="TPR_MalT"/>
    <property type="match status" value="1"/>
</dbReference>
<keyword evidence="6" id="KW-1185">Reference proteome</keyword>
<dbReference type="EMBL" id="CP029487">
    <property type="protein sequence ID" value="QCT70369.1"/>
    <property type="molecule type" value="Genomic_DNA"/>
</dbReference>
<dbReference type="SUPFAM" id="SSF48452">
    <property type="entry name" value="TPR-like"/>
    <property type="match status" value="1"/>
</dbReference>
<dbReference type="Gene3D" id="1.10.10.10">
    <property type="entry name" value="Winged helix-like DNA-binding domain superfamily/Winged helix DNA-binding domain"/>
    <property type="match status" value="1"/>
</dbReference>
<feature type="domain" description="HTH luxR-type" evidence="4">
    <location>
        <begin position="781"/>
        <end position="846"/>
    </location>
</feature>
<keyword evidence="2" id="KW-0238">DNA-binding</keyword>
<evidence type="ECO:0000256" key="2">
    <source>
        <dbReference type="ARBA" id="ARBA00023125"/>
    </source>
</evidence>
<dbReference type="KEGG" id="emt:CPZ25_003225"/>
<dbReference type="GO" id="GO:0006355">
    <property type="term" value="P:regulation of DNA-templated transcription"/>
    <property type="evidence" value="ECO:0007669"/>
    <property type="project" value="InterPro"/>
</dbReference>
<gene>
    <name evidence="5" type="ORF">CPZ25_003225</name>
</gene>
<evidence type="ECO:0000259" key="4">
    <source>
        <dbReference type="PROSITE" id="PS50043"/>
    </source>
</evidence>
<name>A0A4P9C4N9_EUBML</name>
<proteinExistence type="predicted"/>
<dbReference type="PANTHER" id="PTHR44688:SF16">
    <property type="entry name" value="DNA-BINDING TRANSCRIPTIONAL ACTIVATOR DEVR_DOSR"/>
    <property type="match status" value="1"/>
</dbReference>
<reference evidence="5 6" key="1">
    <citation type="submission" date="2018-05" db="EMBL/GenBank/DDBJ databases">
        <title>Genome comparison of Eubacterium sp.</title>
        <authorList>
            <person name="Feng Y."/>
            <person name="Sanchez-Andrea I."/>
            <person name="Stams A.J.M."/>
            <person name="De Vos W.M."/>
        </authorList>
    </citation>
    <scope>NUCLEOTIDE SEQUENCE [LARGE SCALE GENOMIC DNA]</scope>
    <source>
        <strain evidence="5 6">YI</strain>
    </source>
</reference>
<organism evidence="5 6">
    <name type="scientific">Eubacterium maltosivorans</name>
    <dbReference type="NCBI Taxonomy" id="2041044"/>
    <lineage>
        <taxon>Bacteria</taxon>
        <taxon>Bacillati</taxon>
        <taxon>Bacillota</taxon>
        <taxon>Clostridia</taxon>
        <taxon>Eubacteriales</taxon>
        <taxon>Eubacteriaceae</taxon>
        <taxon>Eubacterium</taxon>
    </lineage>
</organism>
<dbReference type="Proteomes" id="UP000218387">
    <property type="component" value="Chromosome"/>
</dbReference>
<dbReference type="InterPro" id="IPR036388">
    <property type="entry name" value="WH-like_DNA-bd_sf"/>
</dbReference>
<dbReference type="PANTHER" id="PTHR44688">
    <property type="entry name" value="DNA-BINDING TRANSCRIPTIONAL ACTIVATOR DEVR_DOSR"/>
    <property type="match status" value="1"/>
</dbReference>
<dbReference type="Pfam" id="PF00196">
    <property type="entry name" value="GerE"/>
    <property type="match status" value="1"/>
</dbReference>
<evidence type="ECO:0000313" key="6">
    <source>
        <dbReference type="Proteomes" id="UP000218387"/>
    </source>
</evidence>
<evidence type="ECO:0000256" key="1">
    <source>
        <dbReference type="ARBA" id="ARBA00023015"/>
    </source>
</evidence>
<keyword evidence="3" id="KW-0804">Transcription</keyword>
<dbReference type="InterPro" id="IPR016032">
    <property type="entry name" value="Sig_transdc_resp-reg_C-effctor"/>
</dbReference>
<protein>
    <submittedName>
        <fullName evidence="5">Helix-turn-helix transcriptional regulator</fullName>
    </submittedName>
</protein>
<dbReference type="AlphaFoldDB" id="A0A4P9C4N9"/>
<sequence>MKDNPTSFLSEKFTPCLLPEVCAPRHNLLRAFNRAADNRFIYVGAQAGSGKTVSALLWVNASGRKTIWIGLDRYDNIPSVFYKQLATGLFSLQPDNEAMHALLVHPDFSASPVEHTVRLISEMLPGSPPCCLVLDDMHLIDNAEIIKSLPLILKRLPQTFTILILSRHAVPDAFSVLFKRPDTSIILPEQLRFSEDEIRLYFESLDRPLTMEKAHLVYQATDGWAIGVNAIAKSGQIKTGIAEYDFSRYFERQLWDKWPSELREFCLKTAVADTFDTELAKALTGKKDTLETLEYLSRTNSFLICLNENTYRYHHLFQDFLREHLKTSGLETSRLYKTAAFYYKEKHDYSKALRFWMDSGDYKGIDSYLALFLFENNRGIVADYADFLRSFFVKEIPEQAYREFPVLHILGAWYYYLTGRHESYALHMDGIIRNLPRIAKADPRFVEYAILAYSVDYRVSLRVKVRNYNLFGRFVRRYTPEGLATAIASFTHNLPYMHRSNLDYSELALDPGILDKIDKTFAPLLGAEWAYIRPGIGVCFLYERNRLEEALEQNHQTQSFMSESSKIEGRICVTLMEHTLLWQLNRDEQAARVMEALERLVDCSAQFFLPNLAAYKTRLKLLDGDLASARDWLEQYFVVETDHIELYRTFQHFTTARALMVLGKTERAMHYLNLLENYGKNLNRPLDAAEAIILRAELEWSRGNKKEAASLLKKALMLLQPYGFVRLVADEGAAILPALKYLMKQLEKSPDGLNRIFVNDISLAAYSMSKSHSGMLPASEDSQKPVKLSKQQRYMLTLLSQGYRNAEIAEITGLAIPTIKSHTSIAYKKLGVNNAMDAVLKARELGLID</sequence>
<dbReference type="GO" id="GO:0003677">
    <property type="term" value="F:DNA binding"/>
    <property type="evidence" value="ECO:0007669"/>
    <property type="project" value="UniProtKB-KW"/>
</dbReference>
<dbReference type="InterPro" id="IPR041617">
    <property type="entry name" value="TPR_MalT"/>
</dbReference>
<evidence type="ECO:0000256" key="3">
    <source>
        <dbReference type="ARBA" id="ARBA00023163"/>
    </source>
</evidence>
<dbReference type="PROSITE" id="PS50043">
    <property type="entry name" value="HTH_LUXR_2"/>
    <property type="match status" value="1"/>
</dbReference>
<dbReference type="InterPro" id="IPR027417">
    <property type="entry name" value="P-loop_NTPase"/>
</dbReference>
<dbReference type="CDD" id="cd06170">
    <property type="entry name" value="LuxR_C_like"/>
    <property type="match status" value="1"/>
</dbReference>
<dbReference type="SMART" id="SM00421">
    <property type="entry name" value="HTH_LUXR"/>
    <property type="match status" value="1"/>
</dbReference>